<reference evidence="1 2" key="1">
    <citation type="submission" date="2019-07" db="EMBL/GenBank/DDBJ databases">
        <title>Complete Genome Sequence of Leptotrichia hofstadii Strain JCM16775.</title>
        <authorList>
            <person name="Watanabe S."/>
            <person name="Cui L."/>
        </authorList>
    </citation>
    <scope>NUCLEOTIDE SEQUENCE [LARGE SCALE GENOMIC DNA]</scope>
    <source>
        <strain evidence="1 2">JCM16775</strain>
    </source>
</reference>
<dbReference type="EMBL" id="AP019823">
    <property type="protein sequence ID" value="BBM37653.1"/>
    <property type="molecule type" value="Genomic_DNA"/>
</dbReference>
<dbReference type="OrthoDB" id="9910314at2"/>
<organism evidence="1 2">
    <name type="scientific">Leptotrichia hofstadii</name>
    <dbReference type="NCBI Taxonomy" id="157688"/>
    <lineage>
        <taxon>Bacteria</taxon>
        <taxon>Fusobacteriati</taxon>
        <taxon>Fusobacteriota</taxon>
        <taxon>Fusobacteriia</taxon>
        <taxon>Fusobacteriales</taxon>
        <taxon>Leptotrichiaceae</taxon>
        <taxon>Leptotrichia</taxon>
    </lineage>
</organism>
<dbReference type="KEGG" id="lhf:JCM16775_0343"/>
<proteinExistence type="predicted"/>
<evidence type="ECO:0000313" key="2">
    <source>
        <dbReference type="Proteomes" id="UP000321892"/>
    </source>
</evidence>
<protein>
    <submittedName>
        <fullName evidence="1">Uncharacterized protein</fullName>
    </submittedName>
</protein>
<dbReference type="Proteomes" id="UP000321892">
    <property type="component" value="Chromosome"/>
</dbReference>
<evidence type="ECO:0000313" key="1">
    <source>
        <dbReference type="EMBL" id="BBM37653.1"/>
    </source>
</evidence>
<gene>
    <name evidence="1" type="ORF">JCM16775_0343</name>
</gene>
<sequence length="80" mass="9427">MSKYKVGFYANSNANAFCTNAEVIDLVDDYGYTEKEAEEIINDEEKLEKEFDVWLWDTIETGFQVLKTGEEVEDWERMDQ</sequence>
<dbReference type="RefSeq" id="WP_026745262.1">
    <property type="nucleotide sequence ID" value="NZ_AP019823.1"/>
</dbReference>
<accession>A0A510JIK4</accession>
<name>A0A510JIK4_9FUSO</name>
<keyword evidence="2" id="KW-1185">Reference proteome</keyword>
<dbReference type="AlphaFoldDB" id="A0A510JIK4"/>